<organism evidence="2 3">
    <name type="scientific">Peribacillus castrilensis</name>
    <dbReference type="NCBI Taxonomy" id="2897690"/>
    <lineage>
        <taxon>Bacteria</taxon>
        <taxon>Bacillati</taxon>
        <taxon>Bacillota</taxon>
        <taxon>Bacilli</taxon>
        <taxon>Bacillales</taxon>
        <taxon>Bacillaceae</taxon>
        <taxon>Peribacillus</taxon>
    </lineage>
</organism>
<dbReference type="EMBL" id="JARNBH010000004">
    <property type="protein sequence ID" value="MEC0272196.1"/>
    <property type="molecule type" value="Genomic_DNA"/>
</dbReference>
<comment type="caution">
    <text evidence="2">The sequence shown here is derived from an EMBL/GenBank/DDBJ whole genome shotgun (WGS) entry which is preliminary data.</text>
</comment>
<evidence type="ECO:0000313" key="3">
    <source>
        <dbReference type="Proteomes" id="UP001307168"/>
    </source>
</evidence>
<name>A0AAW9N5Q0_9BACI</name>
<dbReference type="AlphaFoldDB" id="A0AAW9N5Q0"/>
<reference evidence="2 3" key="1">
    <citation type="submission" date="2023-03" db="EMBL/GenBank/DDBJ databases">
        <title>Bacillus Genome Sequencing.</title>
        <authorList>
            <person name="Dunlap C."/>
        </authorList>
    </citation>
    <scope>NUCLEOTIDE SEQUENCE [LARGE SCALE GENOMIC DNA]</scope>
    <source>
        <strain evidence="2 3">B-41290</strain>
    </source>
</reference>
<gene>
    <name evidence="2" type="ORF">P4706_03835</name>
</gene>
<dbReference type="Proteomes" id="UP001307168">
    <property type="component" value="Unassembled WGS sequence"/>
</dbReference>
<accession>A0AAW9N5Q0</accession>
<dbReference type="RefSeq" id="WP_367406154.1">
    <property type="nucleotide sequence ID" value="NZ_JARNBH010000004.1"/>
</dbReference>
<evidence type="ECO:0000313" key="2">
    <source>
        <dbReference type="EMBL" id="MEC0272196.1"/>
    </source>
</evidence>
<evidence type="ECO:0000256" key="1">
    <source>
        <dbReference type="SAM" id="MobiDB-lite"/>
    </source>
</evidence>
<keyword evidence="3" id="KW-1185">Reference proteome</keyword>
<sequence>MERKVRDSCGKSVSKGDPAGAGSRGMTACGKRVPGVEIDVHCTSPIKL</sequence>
<proteinExistence type="predicted"/>
<protein>
    <submittedName>
        <fullName evidence="2">Uncharacterized protein</fullName>
    </submittedName>
</protein>
<feature type="region of interest" description="Disordered" evidence="1">
    <location>
        <begin position="1"/>
        <end position="28"/>
    </location>
</feature>